<accession>M0KW66</accession>
<dbReference type="AlphaFoldDB" id="M0KW66"/>
<dbReference type="Proteomes" id="UP000011687">
    <property type="component" value="Unassembled WGS sequence"/>
</dbReference>
<comment type="caution">
    <text evidence="1">The sequence shown here is derived from an EMBL/GenBank/DDBJ whole genome shotgun (WGS) entry which is preliminary data.</text>
</comment>
<proteinExistence type="predicted"/>
<sequence>MGTRKSASGGPWSAGYNIRAAESREDMFYVRRQLDHYFGTECEPGYLPWGLAELMGWADGDNPPIEVFAPIAEHGDVAIGCGLAAAKDHETTVEMMPDGRSRECRARG</sequence>
<gene>
    <name evidence="1" type="ORF">C435_03588</name>
</gene>
<dbReference type="EMBL" id="AOLS01000019">
    <property type="protein sequence ID" value="EMA23970.1"/>
    <property type="molecule type" value="Genomic_DNA"/>
</dbReference>
<reference evidence="1 2" key="1">
    <citation type="journal article" date="2014" name="PLoS Genet.">
        <title>Phylogenetically driven sequencing of extremely halophilic archaea reveals strategies for static and dynamic osmo-response.</title>
        <authorList>
            <person name="Becker E.A."/>
            <person name="Seitzer P.M."/>
            <person name="Tritt A."/>
            <person name="Larsen D."/>
            <person name="Krusor M."/>
            <person name="Yao A.I."/>
            <person name="Wu D."/>
            <person name="Madern D."/>
            <person name="Eisen J.A."/>
            <person name="Darling A.E."/>
            <person name="Facciotti M.T."/>
        </authorList>
    </citation>
    <scope>NUCLEOTIDE SEQUENCE [LARGE SCALE GENOMIC DNA]</scope>
    <source>
        <strain evidence="1 2">ATCC 33799</strain>
    </source>
</reference>
<protein>
    <submittedName>
        <fullName evidence="1">Uncharacterized protein</fullName>
    </submittedName>
</protein>
<evidence type="ECO:0000313" key="2">
    <source>
        <dbReference type="Proteomes" id="UP000011687"/>
    </source>
</evidence>
<dbReference type="PATRIC" id="fig|662475.6.peg.686"/>
<keyword evidence="2" id="KW-1185">Reference proteome</keyword>
<evidence type="ECO:0000313" key="1">
    <source>
        <dbReference type="EMBL" id="EMA23970.1"/>
    </source>
</evidence>
<organism evidence="1 2">
    <name type="scientific">Haloarcula marismortui ATCC 33799</name>
    <dbReference type="NCBI Taxonomy" id="662475"/>
    <lineage>
        <taxon>Archaea</taxon>
        <taxon>Methanobacteriati</taxon>
        <taxon>Methanobacteriota</taxon>
        <taxon>Stenosarchaea group</taxon>
        <taxon>Halobacteria</taxon>
        <taxon>Halobacteriales</taxon>
        <taxon>Haloarculaceae</taxon>
        <taxon>Haloarcula</taxon>
    </lineage>
</organism>
<dbReference type="RefSeq" id="WP_007188131.1">
    <property type="nucleotide sequence ID" value="NZ_AOLS01000019.1"/>
</dbReference>
<name>M0KW66_9EURY</name>